<dbReference type="SUPFAM" id="SSF69279">
    <property type="entry name" value="Phage tail proteins"/>
    <property type="match status" value="1"/>
</dbReference>
<evidence type="ECO:0000313" key="2">
    <source>
        <dbReference type="Proteomes" id="UP000278733"/>
    </source>
</evidence>
<organism evidence="1 2">
    <name type="scientific">Rodentibacter pneumotropicus</name>
    <dbReference type="NCBI Taxonomy" id="758"/>
    <lineage>
        <taxon>Bacteria</taxon>
        <taxon>Pseudomonadati</taxon>
        <taxon>Pseudomonadota</taxon>
        <taxon>Gammaproteobacteria</taxon>
        <taxon>Pasteurellales</taxon>
        <taxon>Pasteurellaceae</taxon>
        <taxon>Rodentibacter</taxon>
    </lineage>
</organism>
<proteinExistence type="predicted"/>
<gene>
    <name evidence="1" type="ORF">NCTC8284_02349</name>
</gene>
<evidence type="ECO:0000313" key="1">
    <source>
        <dbReference type="EMBL" id="VEH67163.1"/>
    </source>
</evidence>
<dbReference type="KEGG" id="rpne:NCTC8284_02349"/>
<dbReference type="Gene3D" id="2.30.300.10">
    <property type="entry name" value="Baseplate protein-like domain - beta roll fold"/>
    <property type="match status" value="1"/>
</dbReference>
<protein>
    <submittedName>
        <fullName evidence="1">Mu-like prophage tail protein gpP</fullName>
    </submittedName>
</protein>
<accession>A0A448MQ47</accession>
<dbReference type="Proteomes" id="UP000278733">
    <property type="component" value="Chromosome"/>
</dbReference>
<dbReference type="AlphaFoldDB" id="A0A448MQ47"/>
<sequence>MGRRFTLSRHNGTQTELRFKQDGVWTPDAYSAKAEKARKRKGKKGRKVHVQRHLFLKEHHNEKINPSYSAKNTECHK</sequence>
<dbReference type="EMBL" id="LR134405">
    <property type="protein sequence ID" value="VEH67163.1"/>
    <property type="molecule type" value="Genomic_DNA"/>
</dbReference>
<name>A0A448MQ47_9PAST</name>
<reference evidence="1 2" key="1">
    <citation type="submission" date="2018-12" db="EMBL/GenBank/DDBJ databases">
        <authorList>
            <consortium name="Pathogen Informatics"/>
        </authorList>
    </citation>
    <scope>NUCLEOTIDE SEQUENCE [LARGE SCALE GENOMIC DNA]</scope>
    <source>
        <strain evidence="1 2">NCTC8284</strain>
    </source>
</reference>